<accession>A0AAF3EZ56</accession>
<evidence type="ECO:0000256" key="4">
    <source>
        <dbReference type="ARBA" id="ARBA00022989"/>
    </source>
</evidence>
<feature type="transmembrane region" description="Helical" evidence="7">
    <location>
        <begin position="6"/>
        <end position="26"/>
    </location>
</feature>
<dbReference type="GO" id="GO:0007606">
    <property type="term" value="P:sensory perception of chemical stimulus"/>
    <property type="evidence" value="ECO:0007669"/>
    <property type="project" value="InterPro"/>
</dbReference>
<evidence type="ECO:0000256" key="7">
    <source>
        <dbReference type="SAM" id="Phobius"/>
    </source>
</evidence>
<dbReference type="WBParaSite" id="MBELARI_LOCUS19496">
    <property type="protein sequence ID" value="MBELARI_LOCUS19496"/>
    <property type="gene ID" value="MBELARI_LOCUS19496"/>
</dbReference>
<feature type="region of interest" description="Disordered" evidence="6">
    <location>
        <begin position="238"/>
        <end position="264"/>
    </location>
</feature>
<evidence type="ECO:0000256" key="5">
    <source>
        <dbReference type="ARBA" id="ARBA00023136"/>
    </source>
</evidence>
<evidence type="ECO:0000313" key="8">
    <source>
        <dbReference type="Proteomes" id="UP000887575"/>
    </source>
</evidence>
<feature type="compositionally biased region" description="Basic and acidic residues" evidence="6">
    <location>
        <begin position="253"/>
        <end position="264"/>
    </location>
</feature>
<feature type="transmembrane region" description="Helical" evidence="7">
    <location>
        <begin position="119"/>
        <end position="141"/>
    </location>
</feature>
<dbReference type="InterPro" id="IPR004151">
    <property type="entry name" value="7TM_GPCR_serpentine_rcpt_Sre"/>
</dbReference>
<proteinExistence type="inferred from homology"/>
<feature type="transmembrane region" description="Helical" evidence="7">
    <location>
        <begin position="38"/>
        <end position="59"/>
    </location>
</feature>
<feature type="compositionally biased region" description="Low complexity" evidence="6">
    <location>
        <begin position="238"/>
        <end position="247"/>
    </location>
</feature>
<reference evidence="9" key="1">
    <citation type="submission" date="2024-02" db="UniProtKB">
        <authorList>
            <consortium name="WormBaseParasite"/>
        </authorList>
    </citation>
    <scope>IDENTIFICATION</scope>
</reference>
<evidence type="ECO:0000256" key="6">
    <source>
        <dbReference type="SAM" id="MobiDB-lite"/>
    </source>
</evidence>
<dbReference type="Proteomes" id="UP000887575">
    <property type="component" value="Unassembled WGS sequence"/>
</dbReference>
<protein>
    <submittedName>
        <fullName evidence="9">Uncharacterized protein</fullName>
    </submittedName>
</protein>
<name>A0AAF3EZ56_9BILA</name>
<evidence type="ECO:0000256" key="1">
    <source>
        <dbReference type="ARBA" id="ARBA00004141"/>
    </source>
</evidence>
<dbReference type="PANTHER" id="PTHR47518">
    <property type="entry name" value="SERPENTINE RECEPTOR CLASS EPSILON-13-RELATED"/>
    <property type="match status" value="1"/>
</dbReference>
<organism evidence="8 9">
    <name type="scientific">Mesorhabditis belari</name>
    <dbReference type="NCBI Taxonomy" id="2138241"/>
    <lineage>
        <taxon>Eukaryota</taxon>
        <taxon>Metazoa</taxon>
        <taxon>Ecdysozoa</taxon>
        <taxon>Nematoda</taxon>
        <taxon>Chromadorea</taxon>
        <taxon>Rhabditida</taxon>
        <taxon>Rhabditina</taxon>
        <taxon>Rhabditomorpha</taxon>
        <taxon>Rhabditoidea</taxon>
        <taxon>Rhabditidae</taxon>
        <taxon>Mesorhabditinae</taxon>
        <taxon>Mesorhabditis</taxon>
    </lineage>
</organism>
<keyword evidence="4 7" id="KW-1133">Transmembrane helix</keyword>
<comment type="similarity">
    <text evidence="2">Belongs to the nematode receptor-like protein sre family.</text>
</comment>
<sequence length="264" mass="30978">MDTFVSTTFLVVLAYSVERLVAMAYVHEYDEMWTKRPTLGISLYLVALIYSAFLILVYNLGLNTYLAYGAQYVLFTFATFFFIYLRIASEKAYRRVASKKDSTVTERFDTARNLKASQLLLRVAPFKCLTNYLALGLYFWIWELHTPEYYPLYGVFYFYVSHLQLYLQMFLTILGHPVLKEEFSFLIGKKNRSRPEEVKDVLGKRMIFNDRETTQLYYDQIRTAWRLADSPNIGNLPSSTLNSLPSRPSRPPKHLEPLKYKAKY</sequence>
<comment type="subcellular location">
    <subcellularLocation>
        <location evidence="1">Membrane</location>
        <topology evidence="1">Multi-pass membrane protein</topology>
    </subcellularLocation>
</comment>
<feature type="transmembrane region" description="Helical" evidence="7">
    <location>
        <begin position="156"/>
        <end position="179"/>
    </location>
</feature>
<dbReference type="AlphaFoldDB" id="A0AAF3EZ56"/>
<dbReference type="InterPro" id="IPR052854">
    <property type="entry name" value="Serpentine_rcpt_epsilon"/>
</dbReference>
<dbReference type="GO" id="GO:0016020">
    <property type="term" value="C:membrane"/>
    <property type="evidence" value="ECO:0007669"/>
    <property type="project" value="UniProtKB-SubCell"/>
</dbReference>
<dbReference type="PANTHER" id="PTHR47518:SF9">
    <property type="entry name" value="SERPENTINE RECEPTOR, CLASS T"/>
    <property type="match status" value="1"/>
</dbReference>
<evidence type="ECO:0000313" key="9">
    <source>
        <dbReference type="WBParaSite" id="MBELARI_LOCUS19496"/>
    </source>
</evidence>
<evidence type="ECO:0000256" key="2">
    <source>
        <dbReference type="ARBA" id="ARBA00006803"/>
    </source>
</evidence>
<keyword evidence="8" id="KW-1185">Reference proteome</keyword>
<feature type="transmembrane region" description="Helical" evidence="7">
    <location>
        <begin position="65"/>
        <end position="85"/>
    </location>
</feature>
<keyword evidence="5 7" id="KW-0472">Membrane</keyword>
<evidence type="ECO:0000256" key="3">
    <source>
        <dbReference type="ARBA" id="ARBA00022692"/>
    </source>
</evidence>
<keyword evidence="3 7" id="KW-0812">Transmembrane</keyword>
<dbReference type="Pfam" id="PF03125">
    <property type="entry name" value="Sre"/>
    <property type="match status" value="1"/>
</dbReference>